<keyword evidence="1" id="KW-0812">Transmembrane</keyword>
<comment type="caution">
    <text evidence="2">The sequence shown here is derived from an EMBL/GenBank/DDBJ whole genome shotgun (WGS) entry which is preliminary data.</text>
</comment>
<dbReference type="OrthoDB" id="198456at2"/>
<dbReference type="Proteomes" id="UP000006250">
    <property type="component" value="Unassembled WGS sequence"/>
</dbReference>
<feature type="transmembrane region" description="Helical" evidence="1">
    <location>
        <begin position="98"/>
        <end position="119"/>
    </location>
</feature>
<dbReference type="AlphaFoldDB" id="E1JVI9"/>
<evidence type="ECO:0008006" key="4">
    <source>
        <dbReference type="Google" id="ProtNLM"/>
    </source>
</evidence>
<keyword evidence="3" id="KW-1185">Reference proteome</keyword>
<evidence type="ECO:0000256" key="1">
    <source>
        <dbReference type="SAM" id="Phobius"/>
    </source>
</evidence>
<feature type="transmembrane region" description="Helical" evidence="1">
    <location>
        <begin position="66"/>
        <end position="86"/>
    </location>
</feature>
<keyword evidence="1" id="KW-1133">Transmembrane helix</keyword>
<feature type="transmembrane region" description="Helical" evidence="1">
    <location>
        <begin position="20"/>
        <end position="45"/>
    </location>
</feature>
<dbReference type="EMBL" id="AECZ01000009">
    <property type="protein sequence ID" value="EFL51477.1"/>
    <property type="molecule type" value="Genomic_DNA"/>
</dbReference>
<organism evidence="2 3">
    <name type="scientific">Solidesulfovibrio fructosivorans JJ]</name>
    <dbReference type="NCBI Taxonomy" id="596151"/>
    <lineage>
        <taxon>Bacteria</taxon>
        <taxon>Pseudomonadati</taxon>
        <taxon>Thermodesulfobacteriota</taxon>
        <taxon>Desulfovibrionia</taxon>
        <taxon>Desulfovibrionales</taxon>
        <taxon>Desulfovibrionaceae</taxon>
        <taxon>Solidesulfovibrio</taxon>
    </lineage>
</organism>
<evidence type="ECO:0000313" key="3">
    <source>
        <dbReference type="Proteomes" id="UP000006250"/>
    </source>
</evidence>
<feature type="transmembrane region" description="Helical" evidence="1">
    <location>
        <begin position="140"/>
        <end position="168"/>
    </location>
</feature>
<dbReference type="STRING" id="596151.DesfrDRAFT_1638"/>
<name>E1JVI9_SOLFR</name>
<protein>
    <recommendedName>
        <fullName evidence="4">Transmembrane protein</fullName>
    </recommendedName>
</protein>
<accession>E1JVI9</accession>
<dbReference type="RefSeq" id="WP_005992841.1">
    <property type="nucleotide sequence ID" value="NZ_AECZ01000009.1"/>
</dbReference>
<sequence length="234" mass="26122">MLDQRIGVRFMGGALASLGYTALCAVLALFVIPAAWGVVAFTAWWCGGLVFSDGTRAEFTGRGGRVWPLFAVAVFLAILPSLVTAGMEHNARTTSVQLLLVLALVPFDVAVKLPIYRWLFANIRLEPGGAPRFHGRYLPYLGWVLLFYLTALTVVLWPWVATGLVRWFCDNLEGDGYDVMFVGTGWGLLWRSVVWFVGSLLLIPIPWVLRSMYRWWTDNLELVRHPADATSFPA</sequence>
<reference evidence="2 3" key="1">
    <citation type="submission" date="2010-08" db="EMBL/GenBank/DDBJ databases">
        <title>The draft genome of Desulfovibrio fructosovorans JJ.</title>
        <authorList>
            <consortium name="US DOE Joint Genome Institute (JGI-PGF)"/>
            <person name="Lucas S."/>
            <person name="Copeland A."/>
            <person name="Lapidus A."/>
            <person name="Cheng J.-F."/>
            <person name="Bruce D."/>
            <person name="Goodwin L."/>
            <person name="Pitluck S."/>
            <person name="Land M.L."/>
            <person name="Hauser L."/>
            <person name="Chang Y.-J."/>
            <person name="Jeffries C."/>
            <person name="Wall J.D."/>
            <person name="Stahl D.A."/>
            <person name="Arkin A.P."/>
            <person name="Dehal P."/>
            <person name="Stolyar S.M."/>
            <person name="Hazen T.C."/>
            <person name="Woyke T.J."/>
        </authorList>
    </citation>
    <scope>NUCLEOTIDE SEQUENCE [LARGE SCALE GENOMIC DNA]</scope>
    <source>
        <strain evidence="2 3">JJ</strain>
    </source>
</reference>
<proteinExistence type="predicted"/>
<feature type="transmembrane region" description="Helical" evidence="1">
    <location>
        <begin position="188"/>
        <end position="209"/>
    </location>
</feature>
<gene>
    <name evidence="2" type="ORF">DesfrDRAFT_1638</name>
</gene>
<dbReference type="eggNOG" id="ENOG5033A46">
    <property type="taxonomic scope" value="Bacteria"/>
</dbReference>
<evidence type="ECO:0000313" key="2">
    <source>
        <dbReference type="EMBL" id="EFL51477.1"/>
    </source>
</evidence>
<keyword evidence="1" id="KW-0472">Membrane</keyword>